<dbReference type="Pfam" id="PF13406">
    <property type="entry name" value="SLT_2"/>
    <property type="match status" value="1"/>
</dbReference>
<dbReference type="Proteomes" id="UP001320119">
    <property type="component" value="Chromosome"/>
</dbReference>
<dbReference type="RefSeq" id="WP_236983082.1">
    <property type="nucleotide sequence ID" value="NZ_AP023086.1"/>
</dbReference>
<dbReference type="KEGG" id="marq:MARGE09_P2808"/>
<evidence type="ECO:0000313" key="4">
    <source>
        <dbReference type="EMBL" id="BCD98607.1"/>
    </source>
</evidence>
<evidence type="ECO:0000313" key="5">
    <source>
        <dbReference type="Proteomes" id="UP001320119"/>
    </source>
</evidence>
<feature type="domain" description="Transglycosylase SLT" evidence="3">
    <location>
        <begin position="26"/>
        <end position="319"/>
    </location>
</feature>
<dbReference type="Gene3D" id="1.10.530.10">
    <property type="match status" value="1"/>
</dbReference>
<dbReference type="SUPFAM" id="SSF53955">
    <property type="entry name" value="Lysozyme-like"/>
    <property type="match status" value="1"/>
</dbReference>
<keyword evidence="5" id="KW-1185">Reference proteome</keyword>
<dbReference type="PANTHER" id="PTHR30163:SF9">
    <property type="entry name" value="MEMBRANE-BOUND LYTIC MUREIN TRANSGLYCOSYLASE B"/>
    <property type="match status" value="1"/>
</dbReference>
<protein>
    <submittedName>
        <fullName evidence="4">Membrane-bound lytic murein transglycosylase B</fullName>
    </submittedName>
</protein>
<dbReference type="InterPro" id="IPR043426">
    <property type="entry name" value="MltB-like"/>
</dbReference>
<dbReference type="FunFam" id="1.10.8.350:FF:000001">
    <property type="entry name" value="Lytic murein transglycosylase B"/>
    <property type="match status" value="1"/>
</dbReference>
<dbReference type="PANTHER" id="PTHR30163">
    <property type="entry name" value="MEMBRANE-BOUND LYTIC MUREIN TRANSGLYCOSYLASE B"/>
    <property type="match status" value="1"/>
</dbReference>
<organism evidence="4 5">
    <name type="scientific">Marinagarivorans cellulosilyticus</name>
    <dbReference type="NCBI Taxonomy" id="2721545"/>
    <lineage>
        <taxon>Bacteria</taxon>
        <taxon>Pseudomonadati</taxon>
        <taxon>Pseudomonadota</taxon>
        <taxon>Gammaproteobacteria</taxon>
        <taxon>Cellvibrionales</taxon>
        <taxon>Cellvibrionaceae</taxon>
        <taxon>Marinagarivorans</taxon>
    </lineage>
</organism>
<evidence type="ECO:0000256" key="1">
    <source>
        <dbReference type="PIRSR" id="PIRSR611757-1"/>
    </source>
</evidence>
<dbReference type="InterPro" id="IPR011757">
    <property type="entry name" value="Lytic_transglycosylase_MltB"/>
</dbReference>
<proteinExistence type="predicted"/>
<feature type="signal peptide" evidence="2">
    <location>
        <begin position="1"/>
        <end position="20"/>
    </location>
</feature>
<dbReference type="NCBIfam" id="TIGR02282">
    <property type="entry name" value="MltB"/>
    <property type="match status" value="1"/>
</dbReference>
<dbReference type="Gene3D" id="1.10.8.350">
    <property type="entry name" value="Bacterial muramidase"/>
    <property type="match status" value="1"/>
</dbReference>
<feature type="active site" evidence="1">
    <location>
        <position position="122"/>
    </location>
</feature>
<keyword evidence="2" id="KW-0732">Signal</keyword>
<name>A0AAN1WJD3_9GAMM</name>
<feature type="chain" id="PRO_5043029616" evidence="2">
    <location>
        <begin position="21"/>
        <end position="335"/>
    </location>
</feature>
<gene>
    <name evidence="4" type="ORF">MARGE09_P2808</name>
</gene>
<evidence type="ECO:0000259" key="3">
    <source>
        <dbReference type="Pfam" id="PF13406"/>
    </source>
</evidence>
<dbReference type="EMBL" id="AP023086">
    <property type="protein sequence ID" value="BCD98607.1"/>
    <property type="molecule type" value="Genomic_DNA"/>
</dbReference>
<dbReference type="GO" id="GO:0008933">
    <property type="term" value="F:peptidoglycan lytic transglycosylase activity"/>
    <property type="evidence" value="ECO:0007669"/>
    <property type="project" value="TreeGrafter"/>
</dbReference>
<dbReference type="InterPro" id="IPR023346">
    <property type="entry name" value="Lysozyme-like_dom_sf"/>
</dbReference>
<dbReference type="InterPro" id="IPR031304">
    <property type="entry name" value="SLT_2"/>
</dbReference>
<dbReference type="GO" id="GO:0009253">
    <property type="term" value="P:peptidoglycan catabolic process"/>
    <property type="evidence" value="ECO:0007669"/>
    <property type="project" value="TreeGrafter"/>
</dbReference>
<reference evidence="4 5" key="1">
    <citation type="journal article" date="2022" name="IScience">
        <title>An ultrasensitive nanofiber-based assay for enzymatic hydrolysis and deep-sea microbial degradation of cellulose.</title>
        <authorList>
            <person name="Tsudome M."/>
            <person name="Tachioka M."/>
            <person name="Miyazaki M."/>
            <person name="Uchimura K."/>
            <person name="Tsuda M."/>
            <person name="Takaki Y."/>
            <person name="Deguchi S."/>
        </authorList>
    </citation>
    <scope>NUCLEOTIDE SEQUENCE [LARGE SCALE GENOMIC DNA]</scope>
    <source>
        <strain evidence="4 5">GE09</strain>
    </source>
</reference>
<evidence type="ECO:0000256" key="2">
    <source>
        <dbReference type="SAM" id="SignalP"/>
    </source>
</evidence>
<dbReference type="AlphaFoldDB" id="A0AAN1WJD3"/>
<sequence>MRYVILSWAFLISSVTTVMAGDFSEHPEAKAFVERMVKEHKFEKGYVEGILAQAEKKQAILDAIARPAEKTKPWYEYREIFLKPARVEGGVKFWQQHANILSRVEKEFGVPAEIIVAIIGVETRYGNYMGSYRVVDALTTLGFDYPKRGKFFSKQLEEFFLLTREQQQDPLAFKGSYAGAMGYGQFIPSSYRSFAIDYDEDGFADIWTNISDAIASVANYFKAHGWQTGEPVAQKATRKAQFPERMFNDKSRPKTSAVELGKLGFTPISRKAIADKPAVALKYKGLDSDEYWLGYNNFYVITRYNRSRLYALAVYQLSEEIATSYKKASAAPAPL</sequence>
<accession>A0AAN1WJD3</accession>
<dbReference type="CDD" id="cd13399">
    <property type="entry name" value="Slt35-like"/>
    <property type="match status" value="1"/>
</dbReference>